<dbReference type="Proteomes" id="UP000176751">
    <property type="component" value="Unassembled WGS sequence"/>
</dbReference>
<dbReference type="STRING" id="1797737.A2196_04785"/>
<dbReference type="EMBL" id="MFCA01000022">
    <property type="protein sequence ID" value="OGE01964.1"/>
    <property type="molecule type" value="Genomic_DNA"/>
</dbReference>
<dbReference type="SUPFAM" id="SSF52821">
    <property type="entry name" value="Rhodanese/Cell cycle control phosphatase"/>
    <property type="match status" value="1"/>
</dbReference>
<feature type="domain" description="Rhodanese" evidence="1">
    <location>
        <begin position="15"/>
        <end position="105"/>
    </location>
</feature>
<dbReference type="Gene3D" id="3.40.250.10">
    <property type="entry name" value="Rhodanese-like domain"/>
    <property type="match status" value="1"/>
</dbReference>
<organism evidence="2 3">
    <name type="scientific">Candidatus Curtissbacteria bacterium RIFOXYA1_FULL_41_14</name>
    <dbReference type="NCBI Taxonomy" id="1797737"/>
    <lineage>
        <taxon>Bacteria</taxon>
        <taxon>Candidatus Curtissiibacteriota</taxon>
    </lineage>
</organism>
<dbReference type="PANTHER" id="PTHR43031">
    <property type="entry name" value="FAD-DEPENDENT OXIDOREDUCTASE"/>
    <property type="match status" value="1"/>
</dbReference>
<name>A0A1F5HCT1_9BACT</name>
<protein>
    <recommendedName>
        <fullName evidence="1">Rhodanese domain-containing protein</fullName>
    </recommendedName>
</protein>
<dbReference type="InterPro" id="IPR050229">
    <property type="entry name" value="GlpE_sulfurtransferase"/>
</dbReference>
<dbReference type="Pfam" id="PF00581">
    <property type="entry name" value="Rhodanese"/>
    <property type="match status" value="1"/>
</dbReference>
<reference evidence="2 3" key="1">
    <citation type="journal article" date="2016" name="Nat. Commun.">
        <title>Thousands of microbial genomes shed light on interconnected biogeochemical processes in an aquifer system.</title>
        <authorList>
            <person name="Anantharaman K."/>
            <person name="Brown C.T."/>
            <person name="Hug L.A."/>
            <person name="Sharon I."/>
            <person name="Castelle C.J."/>
            <person name="Probst A.J."/>
            <person name="Thomas B.C."/>
            <person name="Singh A."/>
            <person name="Wilkins M.J."/>
            <person name="Karaoz U."/>
            <person name="Brodie E.L."/>
            <person name="Williams K.H."/>
            <person name="Hubbard S.S."/>
            <person name="Banfield J.F."/>
        </authorList>
    </citation>
    <scope>NUCLEOTIDE SEQUENCE [LARGE SCALE GENOMIC DNA]</scope>
</reference>
<dbReference type="CDD" id="cd00158">
    <property type="entry name" value="RHOD"/>
    <property type="match status" value="1"/>
</dbReference>
<evidence type="ECO:0000313" key="3">
    <source>
        <dbReference type="Proteomes" id="UP000176751"/>
    </source>
</evidence>
<dbReference type="InterPro" id="IPR036873">
    <property type="entry name" value="Rhodanese-like_dom_sf"/>
</dbReference>
<dbReference type="InterPro" id="IPR001763">
    <property type="entry name" value="Rhodanese-like_dom"/>
</dbReference>
<sequence length="105" mass="11853">MKELNLQEAENLINNDDNLTVIDVRTSQEYTSGHLPQAINLDYRSGTFNDELGKLDKNKVYLVYCQSGNRSQKAVDIMKELGFKEVYNLSGGITQWGVNSLPIVK</sequence>
<dbReference type="SMART" id="SM00450">
    <property type="entry name" value="RHOD"/>
    <property type="match status" value="1"/>
</dbReference>
<dbReference type="PROSITE" id="PS50206">
    <property type="entry name" value="RHODANESE_3"/>
    <property type="match status" value="1"/>
</dbReference>
<comment type="caution">
    <text evidence="2">The sequence shown here is derived from an EMBL/GenBank/DDBJ whole genome shotgun (WGS) entry which is preliminary data.</text>
</comment>
<dbReference type="AlphaFoldDB" id="A0A1F5HCT1"/>
<proteinExistence type="predicted"/>
<evidence type="ECO:0000313" key="2">
    <source>
        <dbReference type="EMBL" id="OGE01964.1"/>
    </source>
</evidence>
<accession>A0A1F5HCT1</accession>
<gene>
    <name evidence="2" type="ORF">A2196_04785</name>
</gene>
<dbReference type="PANTHER" id="PTHR43031:SF1">
    <property type="entry name" value="PYRIDINE NUCLEOTIDE-DISULPHIDE OXIDOREDUCTASE"/>
    <property type="match status" value="1"/>
</dbReference>
<evidence type="ECO:0000259" key="1">
    <source>
        <dbReference type="PROSITE" id="PS50206"/>
    </source>
</evidence>